<sequence>MKTSIIYRGTFLLLLGVSFMAQGQNGTKEQNRTKKPNIVFLLADDMGYGELGSYGQTTIRTPFLDSLASKGMRFTDFYSGTSVCSPSRASLMTGLHTGHLSIRGNKGRIDGKWDRVPLRKTEKTIGEMLQSVGYRTAMIGKWHLGVPEDQSTWAKSRGFDYAVQEQWGQDVNGREFDTRVHWVNNDQDSIFYNYYKHECLDEFRTNFALDYLNKVERDKPFFLYMSYRTPHAQEFFLRKTDLYLEYMQEWPEIERRHAARITMLDTQIKRLFHKLKDMGELENTLIIFTSDNGPTNENNHSYTFFDSSGGLRGFKRDVYEGGVRVPMIVYWKGKIRAGSESDHPATFYDVLPTLAEVSDAEIPNAIDGISFLPELFEKKQAKHDFLYWEIQQGESVKGFRQAIRMDNWKAVRYGNNYHTELYDLSKDIQEKNDVWSEYPELVEKANSILKKESTKNEHYQYSGGVFKN</sequence>
<dbReference type="PANTHER" id="PTHR43751">
    <property type="entry name" value="SULFATASE"/>
    <property type="match status" value="1"/>
</dbReference>
<accession>A0ABU7IZ26</accession>
<dbReference type="Pfam" id="PF00884">
    <property type="entry name" value="Sulfatase"/>
    <property type="match status" value="1"/>
</dbReference>
<protein>
    <submittedName>
        <fullName evidence="5">Arylsulfatase</fullName>
    </submittedName>
</protein>
<organism evidence="5 6">
    <name type="scientific">Maribacter cobaltidurans</name>
    <dbReference type="NCBI Taxonomy" id="1178778"/>
    <lineage>
        <taxon>Bacteria</taxon>
        <taxon>Pseudomonadati</taxon>
        <taxon>Bacteroidota</taxon>
        <taxon>Flavobacteriia</taxon>
        <taxon>Flavobacteriales</taxon>
        <taxon>Flavobacteriaceae</taxon>
        <taxon>Maribacter</taxon>
    </lineage>
</organism>
<dbReference type="InterPro" id="IPR017850">
    <property type="entry name" value="Alkaline_phosphatase_core_sf"/>
</dbReference>
<proteinExistence type="inferred from homology"/>
<dbReference type="CDD" id="cd16145">
    <property type="entry name" value="ARS_like"/>
    <property type="match status" value="1"/>
</dbReference>
<evidence type="ECO:0000313" key="5">
    <source>
        <dbReference type="EMBL" id="MEE1977808.1"/>
    </source>
</evidence>
<feature type="chain" id="PRO_5046787430" evidence="3">
    <location>
        <begin position="24"/>
        <end position="468"/>
    </location>
</feature>
<dbReference type="EMBL" id="JAZDDG010000008">
    <property type="protein sequence ID" value="MEE1977808.1"/>
    <property type="molecule type" value="Genomic_DNA"/>
</dbReference>
<comment type="caution">
    <text evidence="5">The sequence shown here is derived from an EMBL/GenBank/DDBJ whole genome shotgun (WGS) entry which is preliminary data.</text>
</comment>
<dbReference type="PROSITE" id="PS00523">
    <property type="entry name" value="SULFATASE_1"/>
    <property type="match status" value="1"/>
</dbReference>
<dbReference type="RefSeq" id="WP_272652490.1">
    <property type="nucleotide sequence ID" value="NZ_JAZDDG010000008.1"/>
</dbReference>
<evidence type="ECO:0000259" key="4">
    <source>
        <dbReference type="Pfam" id="PF00884"/>
    </source>
</evidence>
<dbReference type="SUPFAM" id="SSF53649">
    <property type="entry name" value="Alkaline phosphatase-like"/>
    <property type="match status" value="1"/>
</dbReference>
<comment type="similarity">
    <text evidence="1">Belongs to the sulfatase family.</text>
</comment>
<keyword evidence="6" id="KW-1185">Reference proteome</keyword>
<feature type="signal peptide" evidence="3">
    <location>
        <begin position="1"/>
        <end position="23"/>
    </location>
</feature>
<keyword evidence="3" id="KW-0732">Signal</keyword>
<feature type="domain" description="Sulfatase N-terminal" evidence="4">
    <location>
        <begin position="36"/>
        <end position="357"/>
    </location>
</feature>
<keyword evidence="2" id="KW-0378">Hydrolase</keyword>
<evidence type="ECO:0000313" key="6">
    <source>
        <dbReference type="Proteomes" id="UP001356308"/>
    </source>
</evidence>
<dbReference type="InterPro" id="IPR024607">
    <property type="entry name" value="Sulfatase_CS"/>
</dbReference>
<dbReference type="InterPro" id="IPR000917">
    <property type="entry name" value="Sulfatase_N"/>
</dbReference>
<dbReference type="Gene3D" id="3.40.720.10">
    <property type="entry name" value="Alkaline Phosphatase, subunit A"/>
    <property type="match status" value="1"/>
</dbReference>
<dbReference type="PROSITE" id="PS00149">
    <property type="entry name" value="SULFATASE_2"/>
    <property type="match status" value="1"/>
</dbReference>
<dbReference type="InterPro" id="IPR052701">
    <property type="entry name" value="GAG_Ulvan_Degrading_Sulfatases"/>
</dbReference>
<dbReference type="PANTHER" id="PTHR43751:SF3">
    <property type="entry name" value="SULFATASE N-TERMINAL DOMAIN-CONTAINING PROTEIN"/>
    <property type="match status" value="1"/>
</dbReference>
<reference evidence="5 6" key="1">
    <citation type="submission" date="2024-01" db="EMBL/GenBank/DDBJ databases">
        <title>Maribacter spp. originated from different algae showed divergent polysaccharides utilization ability.</title>
        <authorList>
            <person name="Wang H."/>
            <person name="Wu Y."/>
        </authorList>
    </citation>
    <scope>NUCLEOTIDE SEQUENCE [LARGE SCALE GENOMIC DNA]</scope>
    <source>
        <strain evidence="5 6">PR1</strain>
    </source>
</reference>
<dbReference type="Gene3D" id="3.30.1120.10">
    <property type="match status" value="1"/>
</dbReference>
<gene>
    <name evidence="5" type="ORF">V1I91_17140</name>
</gene>
<evidence type="ECO:0000256" key="1">
    <source>
        <dbReference type="ARBA" id="ARBA00008779"/>
    </source>
</evidence>
<dbReference type="Proteomes" id="UP001356308">
    <property type="component" value="Unassembled WGS sequence"/>
</dbReference>
<evidence type="ECO:0000256" key="2">
    <source>
        <dbReference type="ARBA" id="ARBA00022801"/>
    </source>
</evidence>
<evidence type="ECO:0000256" key="3">
    <source>
        <dbReference type="SAM" id="SignalP"/>
    </source>
</evidence>
<name>A0ABU7IZ26_9FLAO</name>